<evidence type="ECO:0000313" key="3">
    <source>
        <dbReference type="Proteomes" id="UP001139411"/>
    </source>
</evidence>
<dbReference type="InterPro" id="IPR013783">
    <property type="entry name" value="Ig-like_fold"/>
</dbReference>
<dbReference type="Gene3D" id="2.60.40.10">
    <property type="entry name" value="Immunoglobulins"/>
    <property type="match status" value="1"/>
</dbReference>
<dbReference type="Proteomes" id="UP001139411">
    <property type="component" value="Unassembled WGS sequence"/>
</dbReference>
<sequence length="1075" mass="111124">MYTQLQESYKPQKGVWIIQVLFLLFINISVSTAQRTQVAGPPGSGSFGSKITVLTNGNYVVTDPDWSNGAIPNVGAVYFYNGATHKLISVLTGSKANDHVGIFGVTALTNGNFVINSPFWSNGSASNAGAVTWANGTTGISGKVSASNSLVGSQAGDLIGGENVYPLTNGNYVVRSTGWKNGSAAAAGAVTWGNGTTGITGVVSASNSLVGLKADDKVGADNVVELKNGNYVVQSRHWDNGSVHDAGAVTLASGTTGLTGAVTVSNSLVGSSANDQVGIQVVALANGNYVVRSETWDNGPLGDAGAITWGNGVTGVTGEVNIANSLVGTEAYGYLGGITALTNGNYVVTSAYWDNGPVRDVGAVVWVDGTKGLTGIISASNSLVGSTTGDLVGGVVALSNGNYVVGSAAWQIAPEKRVGAATWVNGATGLTGTVNTSNSLVGATHGDAVGTFITALTNGNYTVSSFGWSNGAASAAGAATLANGTTGMTGVVSASNSLVGSSQDDGVGYVIPLANGNYVVTSSNWDNGPVKDAGAVTWCSGTNALTGEVSASNSLVGSTEDDKVGFDTRQLGNGNYVVSSMYWKNVADNYIGAVTWGDGNTGITGPVSISNSVVGSPAYNFSTVITGWGSKHYFVSAFQWSNGDNYNAGAFTPFTGQAASSGVAKLCNSILGTATNGGWTFLVTENNVYDYSLVGYSAGNFYVIVNSGSPADDHLADDHSEVTETIAGAPVTFANDCGEIGIIAPLSAGTGVSGAVSAKVYIAQSAPSAGQPYVRRYYDITPAANANTATGRVTLFYAQSDFDDFNNNRGSAPALPTGPADSDGIHNIRVTQNHGTSQYGLPDTYSGWTGNGPAVLLINPEDEDIVWNDTAKRWEVSFHVTGFSGFFVHSNVNETALPVHLVSFTAEKAEQNALLKWKTTDEVNASHFDIERSLDGKSYIAVGTVRAAGNGIEAHRYSFTDTTFASLASVVYYRLRAVDVDESFAFSRVVSLQADEKDLQNYIYPNPVSAGTTVTVQSGSQVSNIRVLDLKGRDIGIKVIQRTDTGFVLSPMPAGTYLVKFETNNGSDTRKMVVE</sequence>
<protein>
    <submittedName>
        <fullName evidence="2">T9SS type A sorting domain-containing protein</fullName>
    </submittedName>
</protein>
<feature type="domain" description="Secretion system C-terminal sorting" evidence="1">
    <location>
        <begin position="1003"/>
        <end position="1074"/>
    </location>
</feature>
<accession>A0A9X1QC41</accession>
<gene>
    <name evidence="2" type="ORF">L0661_11780</name>
</gene>
<dbReference type="InterPro" id="IPR043710">
    <property type="entry name" value="DUF5650"/>
</dbReference>
<dbReference type="Pfam" id="PF18962">
    <property type="entry name" value="Por_Secre_tail"/>
    <property type="match status" value="1"/>
</dbReference>
<proteinExistence type="predicted"/>
<name>A0A9X1QC41_9BACT</name>
<organism evidence="2 3">
    <name type="scientific">Dyadobacter chenhuakuii</name>
    <dbReference type="NCBI Taxonomy" id="2909339"/>
    <lineage>
        <taxon>Bacteria</taxon>
        <taxon>Pseudomonadati</taxon>
        <taxon>Bacteroidota</taxon>
        <taxon>Cytophagia</taxon>
        <taxon>Cytophagales</taxon>
        <taxon>Spirosomataceae</taxon>
        <taxon>Dyadobacter</taxon>
    </lineage>
</organism>
<dbReference type="NCBIfam" id="TIGR04183">
    <property type="entry name" value="Por_Secre_tail"/>
    <property type="match status" value="1"/>
</dbReference>
<dbReference type="RefSeq" id="WP_235177922.1">
    <property type="nucleotide sequence ID" value="NZ_JAKFFV010000007.1"/>
</dbReference>
<dbReference type="AlphaFoldDB" id="A0A9X1QC41"/>
<reference evidence="2" key="1">
    <citation type="submission" date="2022-01" db="EMBL/GenBank/DDBJ databases">
        <title>Novel species in genus Dyadobacter.</title>
        <authorList>
            <person name="Ma C."/>
        </authorList>
    </citation>
    <scope>NUCLEOTIDE SEQUENCE</scope>
    <source>
        <strain evidence="2">CY357</strain>
    </source>
</reference>
<evidence type="ECO:0000259" key="1">
    <source>
        <dbReference type="Pfam" id="PF18962"/>
    </source>
</evidence>
<comment type="caution">
    <text evidence="2">The sequence shown here is derived from an EMBL/GenBank/DDBJ whole genome shotgun (WGS) entry which is preliminary data.</text>
</comment>
<dbReference type="Pfam" id="PF18888">
    <property type="entry name" value="DUF5650"/>
    <property type="match status" value="11"/>
</dbReference>
<evidence type="ECO:0000313" key="2">
    <source>
        <dbReference type="EMBL" id="MCF2498990.1"/>
    </source>
</evidence>
<dbReference type="InterPro" id="IPR026444">
    <property type="entry name" value="Secre_tail"/>
</dbReference>
<dbReference type="EMBL" id="JAKFFV010000007">
    <property type="protein sequence ID" value="MCF2498990.1"/>
    <property type="molecule type" value="Genomic_DNA"/>
</dbReference>